<evidence type="ECO:0000259" key="1">
    <source>
        <dbReference type="Pfam" id="PF13474"/>
    </source>
</evidence>
<organism evidence="2 3">
    <name type="scientific">Thauera mechernichensis</name>
    <dbReference type="NCBI Taxonomy" id="82788"/>
    <lineage>
        <taxon>Bacteria</taxon>
        <taxon>Pseudomonadati</taxon>
        <taxon>Pseudomonadota</taxon>
        <taxon>Betaproteobacteria</taxon>
        <taxon>Rhodocyclales</taxon>
        <taxon>Zoogloeaceae</taxon>
        <taxon>Thauera</taxon>
    </lineage>
</organism>
<dbReference type="PANTHER" id="PTHR34957:SF1">
    <property type="entry name" value="NUCLEAR TRANSPORT FACTOR 2 (NTF2) FAMILY PROTEIN"/>
    <property type="match status" value="1"/>
</dbReference>
<dbReference type="EMBL" id="JBHTMC010000027">
    <property type="protein sequence ID" value="MFD1265099.1"/>
    <property type="molecule type" value="Genomic_DNA"/>
</dbReference>
<proteinExistence type="predicted"/>
<dbReference type="InterPro" id="IPR032710">
    <property type="entry name" value="NTF2-like_dom_sf"/>
</dbReference>
<dbReference type="Pfam" id="PF13474">
    <property type="entry name" value="SnoaL_3"/>
    <property type="match status" value="1"/>
</dbReference>
<dbReference type="InterPro" id="IPR037401">
    <property type="entry name" value="SnoaL-like"/>
</dbReference>
<comment type="caution">
    <text evidence="2">The sequence shown here is derived from an EMBL/GenBank/DDBJ whole genome shotgun (WGS) entry which is preliminary data.</text>
</comment>
<evidence type="ECO:0000313" key="3">
    <source>
        <dbReference type="Proteomes" id="UP001597158"/>
    </source>
</evidence>
<dbReference type="PANTHER" id="PTHR34957">
    <property type="entry name" value="NUCLEAR TRANSPORT FACTOR 2 (NTF2) FAMILY PROTEIN"/>
    <property type="match status" value="1"/>
</dbReference>
<dbReference type="Gene3D" id="3.10.450.50">
    <property type="match status" value="1"/>
</dbReference>
<reference evidence="3" key="1">
    <citation type="journal article" date="2019" name="Int. J. Syst. Evol. Microbiol.">
        <title>The Global Catalogue of Microorganisms (GCM) 10K type strain sequencing project: providing services to taxonomists for standard genome sequencing and annotation.</title>
        <authorList>
            <consortium name="The Broad Institute Genomics Platform"/>
            <consortium name="The Broad Institute Genome Sequencing Center for Infectious Disease"/>
            <person name="Wu L."/>
            <person name="Ma J."/>
        </authorList>
    </citation>
    <scope>NUCLEOTIDE SEQUENCE [LARGE SCALE GENOMIC DNA]</scope>
    <source>
        <strain evidence="3">CCUG 48884</strain>
    </source>
</reference>
<dbReference type="RefSeq" id="WP_277829761.1">
    <property type="nucleotide sequence ID" value="NZ_JARQZE010000001.1"/>
</dbReference>
<protein>
    <submittedName>
        <fullName evidence="2">YybH family protein</fullName>
    </submittedName>
</protein>
<dbReference type="SUPFAM" id="SSF54427">
    <property type="entry name" value="NTF2-like"/>
    <property type="match status" value="1"/>
</dbReference>
<keyword evidence="3" id="KW-1185">Reference proteome</keyword>
<gene>
    <name evidence="2" type="ORF">ACFQ4M_16105</name>
</gene>
<feature type="domain" description="SnoaL-like" evidence="1">
    <location>
        <begin position="14"/>
        <end position="127"/>
    </location>
</feature>
<name>A0ABW3WJ31_9RHOO</name>
<accession>A0ABW3WJ31</accession>
<evidence type="ECO:0000313" key="2">
    <source>
        <dbReference type="EMBL" id="MFD1265099.1"/>
    </source>
</evidence>
<sequence>MSKPTFTTALEAEAAFYQALAQGDLDALMAVWSEEEDVVCIHPGGPRIVGLAAIRETWRQILAGGNRLQIEVSQPVITASAAMAMHCVFEQVALESREQRSATLAVTNVFTRGADGWHMVLHHASAVPDLSDFGDLSPRVVH</sequence>
<dbReference type="Proteomes" id="UP001597158">
    <property type="component" value="Unassembled WGS sequence"/>
</dbReference>